<comment type="caution">
    <text evidence="2">The sequence shown here is derived from an EMBL/GenBank/DDBJ whole genome shotgun (WGS) entry which is preliminary data.</text>
</comment>
<dbReference type="PATRIC" id="fig|345309.4.peg.2251"/>
<evidence type="ECO:0000313" key="3">
    <source>
        <dbReference type="Proteomes" id="UP000033651"/>
    </source>
</evidence>
<dbReference type="AlphaFoldDB" id="A0A0F3L3P0"/>
<dbReference type="Gene3D" id="3.40.630.30">
    <property type="match status" value="1"/>
</dbReference>
<protein>
    <submittedName>
        <fullName evidence="2">GNAT family acetyltraansferase</fullName>
    </submittedName>
</protein>
<dbReference type="PANTHER" id="PTHR43792:SF1">
    <property type="entry name" value="N-ACETYLTRANSFERASE DOMAIN-CONTAINING PROTEIN"/>
    <property type="match status" value="1"/>
</dbReference>
<evidence type="ECO:0000313" key="2">
    <source>
        <dbReference type="EMBL" id="KJV36974.1"/>
    </source>
</evidence>
<dbReference type="PROSITE" id="PS51186">
    <property type="entry name" value="GNAT"/>
    <property type="match status" value="1"/>
</dbReference>
<evidence type="ECO:0000259" key="1">
    <source>
        <dbReference type="PROSITE" id="PS51186"/>
    </source>
</evidence>
<accession>A0A0F3L3P0</accession>
<sequence length="174" mass="19162">MTEVGSFNTVRLRLRPVRREDAARLFAIYGDPATQRFNPSGPLPDHEAANQLLQRWLSDWSDVGFGPWAVSERSDPETLIGFGGLSRLAYGDRLLPNLGYRFAVEAWGRGLATELAIAALRWAFDELGLAEVYGLVRPAHTASIRVLEKVGMTQVGTLDDAVPASLVYRVGRPP</sequence>
<dbReference type="PANTHER" id="PTHR43792">
    <property type="entry name" value="GNAT FAMILY, PUTATIVE (AFU_ORTHOLOGUE AFUA_3G00765)-RELATED-RELATED"/>
    <property type="match status" value="1"/>
</dbReference>
<dbReference type="Pfam" id="PF13302">
    <property type="entry name" value="Acetyltransf_3"/>
    <property type="match status" value="1"/>
</dbReference>
<gene>
    <name evidence="2" type="ORF">VI08_01915</name>
</gene>
<feature type="domain" description="N-acetyltransferase" evidence="1">
    <location>
        <begin position="12"/>
        <end position="173"/>
    </location>
</feature>
<dbReference type="InterPro" id="IPR016181">
    <property type="entry name" value="Acyl_CoA_acyltransferase"/>
</dbReference>
<proteinExistence type="predicted"/>
<dbReference type="EMBL" id="JZRB01000003">
    <property type="protein sequence ID" value="KJV36974.1"/>
    <property type="molecule type" value="Genomic_DNA"/>
</dbReference>
<keyword evidence="3" id="KW-1185">Reference proteome</keyword>
<dbReference type="GO" id="GO:0016747">
    <property type="term" value="F:acyltransferase activity, transferring groups other than amino-acyl groups"/>
    <property type="evidence" value="ECO:0007669"/>
    <property type="project" value="InterPro"/>
</dbReference>
<name>A0A0F3L3P0_9GAMM</name>
<dbReference type="RefSeq" id="WP_045827847.1">
    <property type="nucleotide sequence ID" value="NZ_JZRB01000003.1"/>
</dbReference>
<organism evidence="2 3">
    <name type="scientific">Luteibacter yeojuensis</name>
    <dbReference type="NCBI Taxonomy" id="345309"/>
    <lineage>
        <taxon>Bacteria</taxon>
        <taxon>Pseudomonadati</taxon>
        <taxon>Pseudomonadota</taxon>
        <taxon>Gammaproteobacteria</taxon>
        <taxon>Lysobacterales</taxon>
        <taxon>Rhodanobacteraceae</taxon>
        <taxon>Luteibacter</taxon>
    </lineage>
</organism>
<dbReference type="InterPro" id="IPR051531">
    <property type="entry name" value="N-acetyltransferase"/>
</dbReference>
<dbReference type="Proteomes" id="UP000033651">
    <property type="component" value="Unassembled WGS sequence"/>
</dbReference>
<reference evidence="2 3" key="1">
    <citation type="submission" date="2015-03" db="EMBL/GenBank/DDBJ databases">
        <title>Draft genome sequence of Luteibacter yeojuensis strain SU11.</title>
        <authorList>
            <person name="Sulaiman J."/>
            <person name="Priya K."/>
            <person name="Chan K.-G."/>
        </authorList>
    </citation>
    <scope>NUCLEOTIDE SEQUENCE [LARGE SCALE GENOMIC DNA]</scope>
    <source>
        <strain evidence="2 3">SU11</strain>
    </source>
</reference>
<dbReference type="InterPro" id="IPR000182">
    <property type="entry name" value="GNAT_dom"/>
</dbReference>
<dbReference type="OrthoDB" id="9798081at2"/>
<dbReference type="SUPFAM" id="SSF55729">
    <property type="entry name" value="Acyl-CoA N-acyltransferases (Nat)"/>
    <property type="match status" value="1"/>
</dbReference>